<dbReference type="PANTHER" id="PTHR46523:SF1">
    <property type="entry name" value="DCTP PYROPHOSPHATASE 1"/>
    <property type="match status" value="1"/>
</dbReference>
<dbReference type="Pfam" id="PF12643">
    <property type="entry name" value="MazG-like"/>
    <property type="match status" value="1"/>
</dbReference>
<reference evidence="1 2" key="1">
    <citation type="submission" date="2019-12" db="EMBL/GenBank/DDBJ databases">
        <title>Salinicoccus cyprini sp. nov., isolated from gastro-intestinal tract of mirror carp, Cyprinus carpio var. specularis, collected from Gobind Sagar Reservoir, Himachal Pradesh, India.</title>
        <authorList>
            <person name="Talwar C."/>
            <person name="Singh A.K."/>
            <person name="Lal R."/>
            <person name="Negi R.K."/>
        </authorList>
    </citation>
    <scope>NUCLEOTIDE SEQUENCE [LARGE SCALE GENOMIC DNA]</scope>
    <source>
        <strain evidence="1 2">J-82</strain>
    </source>
</reference>
<accession>A0A6N8TZA2</accession>
<gene>
    <name evidence="1" type="ORF">GQ671_08650</name>
</gene>
<dbReference type="Gene3D" id="1.10.287.1080">
    <property type="entry name" value="MazG-like"/>
    <property type="match status" value="1"/>
</dbReference>
<comment type="caution">
    <text evidence="1">The sequence shown here is derived from an EMBL/GenBank/DDBJ whole genome shotgun (WGS) entry which is preliminary data.</text>
</comment>
<evidence type="ECO:0000313" key="2">
    <source>
        <dbReference type="Proteomes" id="UP000436284"/>
    </source>
</evidence>
<dbReference type="GO" id="GO:0009143">
    <property type="term" value="P:nucleoside triphosphate catabolic process"/>
    <property type="evidence" value="ECO:0007669"/>
    <property type="project" value="InterPro"/>
</dbReference>
<dbReference type="Proteomes" id="UP000436284">
    <property type="component" value="Unassembled WGS sequence"/>
</dbReference>
<dbReference type="EMBL" id="WUUK01000003">
    <property type="protein sequence ID" value="MXQ51338.1"/>
    <property type="molecule type" value="Genomic_DNA"/>
</dbReference>
<dbReference type="PIRSF" id="PIRSF029826">
    <property type="entry name" value="UCP029826_pph"/>
    <property type="match status" value="1"/>
</dbReference>
<organism evidence="1 2">
    <name type="scientific">Salinicoccus hispanicus</name>
    <dbReference type="NCBI Taxonomy" id="157225"/>
    <lineage>
        <taxon>Bacteria</taxon>
        <taxon>Bacillati</taxon>
        <taxon>Bacillota</taxon>
        <taxon>Bacilli</taxon>
        <taxon>Bacillales</taxon>
        <taxon>Staphylococcaceae</taxon>
        <taxon>Salinicoccus</taxon>
    </lineage>
</organism>
<protein>
    <submittedName>
        <fullName evidence="1">Nucleotide pyrophosphohydrolase</fullName>
    </submittedName>
</protein>
<dbReference type="InterPro" id="IPR052555">
    <property type="entry name" value="dCTP_Pyrophosphatase"/>
</dbReference>
<keyword evidence="2" id="KW-1185">Reference proteome</keyword>
<dbReference type="InterPro" id="IPR025984">
    <property type="entry name" value="DCTPP"/>
</dbReference>
<dbReference type="SUPFAM" id="SSF101386">
    <property type="entry name" value="all-alpha NTP pyrophosphatases"/>
    <property type="match status" value="1"/>
</dbReference>
<dbReference type="PANTHER" id="PTHR46523">
    <property type="entry name" value="DCTP PYROPHOSPHATASE 1"/>
    <property type="match status" value="1"/>
</dbReference>
<dbReference type="AlphaFoldDB" id="A0A6N8TZA2"/>
<evidence type="ECO:0000313" key="1">
    <source>
        <dbReference type="EMBL" id="MXQ51338.1"/>
    </source>
</evidence>
<dbReference type="OrthoDB" id="9791898at2"/>
<name>A0A6N8TZA2_9STAP</name>
<sequence>MKSLKRFYKRSTKRVNKVDELIKEVNKFRDERNWRQYHNAKDLSLSLSLEASELLENFQWITAEEGIEKNRHNIEEELADVFIYGMMLADDMDIDMEKAILRKLEKNKEKYPK</sequence>
<dbReference type="GO" id="GO:0047429">
    <property type="term" value="F:nucleoside triphosphate diphosphatase activity"/>
    <property type="evidence" value="ECO:0007669"/>
    <property type="project" value="InterPro"/>
</dbReference>
<keyword evidence="1" id="KW-0378">Hydrolase</keyword>
<proteinExistence type="predicted"/>